<gene>
    <name evidence="1" type="ORF">N8T08_005293</name>
</gene>
<proteinExistence type="predicted"/>
<name>A0ACC3BFW9_9EURO</name>
<sequence>MFISRGALLDIWSESRLEEFAVIFAPGFDKNSITEVRQRYVQTLSILVWIGWEDWSNFGTIFLQQNRADCDIPTYDLPDLQDPSFLGEDWAIRFYYDKYVFCPIDILEGQNIERNEGWRLPFLDGGREIGGGGFGVVDQEIIARGHFRFLLDHADERPLNHEKDLVVARKRFTIRSHFKTEMTNLSLLRANLLKHNHIVSCLATVTIGRDFNILFPLANMDLDQFLEGRYRELSSDFTLRDLMSEMWKLAEALSFLHGGLQPPRRKCRHRDLKPSNILLFFRGGFPVGQWKISDFGISVIDEADQGPTTTISDFVNNNTYPVVHEPQRYPNSTYQPPEASPEVSTKFGRRSDVWSFGCILMRVLAFGLGGEEELRNLDEQRALNDGSPGNTNDRSPLSGPPSHNGITATVASLVKAIKDKDIDDITTLLRGKVMVEENYDGDRPVIYAIRNLPQAVQMLQGYHRGLDLESPDSKGNTPLKLAVETRNARLVTILLDAGVNINAPSEDDLTPLMAAAKDGNGPMIYTLLCRGADYMAYSSCGYTCLHYAAINSTAGEEVFSPFKQMGVTVDIPTKDCGRTPLLLLISQYTDTPRWWKKFDMLLEAGADFNRADENKATPLSEAVRKHAVKLAERLLECKATYGEKPLPKVPPFGMNKIFKSIQPQNDRKNVKSFKSMVLLPFRRRRGAD</sequence>
<reference evidence="1 2" key="1">
    <citation type="journal article" date="2023" name="ACS Omega">
        <title>Identification of the Neoaspergillic Acid Biosynthesis Gene Cluster by Establishing an In Vitro CRISPR-Ribonucleoprotein Genetic System in Aspergillus melleus.</title>
        <authorList>
            <person name="Yuan B."/>
            <person name="Grau M.F."/>
            <person name="Murata R.M."/>
            <person name="Torok T."/>
            <person name="Venkateswaran K."/>
            <person name="Stajich J.E."/>
            <person name="Wang C.C.C."/>
        </authorList>
    </citation>
    <scope>NUCLEOTIDE SEQUENCE [LARGE SCALE GENOMIC DNA]</scope>
    <source>
        <strain evidence="1 2">IMV 1140</strain>
    </source>
</reference>
<evidence type="ECO:0000313" key="1">
    <source>
        <dbReference type="EMBL" id="KAK1149739.1"/>
    </source>
</evidence>
<comment type="caution">
    <text evidence="1">The sequence shown here is derived from an EMBL/GenBank/DDBJ whole genome shotgun (WGS) entry which is preliminary data.</text>
</comment>
<organism evidence="1 2">
    <name type="scientific">Aspergillus melleus</name>
    <dbReference type="NCBI Taxonomy" id="138277"/>
    <lineage>
        <taxon>Eukaryota</taxon>
        <taxon>Fungi</taxon>
        <taxon>Dikarya</taxon>
        <taxon>Ascomycota</taxon>
        <taxon>Pezizomycotina</taxon>
        <taxon>Eurotiomycetes</taxon>
        <taxon>Eurotiomycetidae</taxon>
        <taxon>Eurotiales</taxon>
        <taxon>Aspergillaceae</taxon>
        <taxon>Aspergillus</taxon>
        <taxon>Aspergillus subgen. Circumdati</taxon>
    </lineage>
</organism>
<protein>
    <submittedName>
        <fullName evidence="1">Uncharacterized protein</fullName>
    </submittedName>
</protein>
<keyword evidence="2" id="KW-1185">Reference proteome</keyword>
<dbReference type="EMBL" id="JAOPJF010000003">
    <property type="protein sequence ID" value="KAK1149739.1"/>
    <property type="molecule type" value="Genomic_DNA"/>
</dbReference>
<dbReference type="Proteomes" id="UP001177260">
    <property type="component" value="Unassembled WGS sequence"/>
</dbReference>
<evidence type="ECO:0000313" key="2">
    <source>
        <dbReference type="Proteomes" id="UP001177260"/>
    </source>
</evidence>
<accession>A0ACC3BFW9</accession>